<evidence type="ECO:0000313" key="3">
    <source>
        <dbReference type="EMBL" id="TYB74183.1"/>
    </source>
</evidence>
<dbReference type="RefSeq" id="WP_148369868.1">
    <property type="nucleotide sequence ID" value="NZ_VSKM01000007.1"/>
</dbReference>
<comment type="caution">
    <text evidence="3">The sequence shown here is derived from an EMBL/GenBank/DDBJ whole genome shotgun (WGS) entry which is preliminary data.</text>
</comment>
<evidence type="ECO:0000256" key="1">
    <source>
        <dbReference type="SAM" id="MobiDB-lite"/>
    </source>
</evidence>
<protein>
    <submittedName>
        <fullName evidence="3">Uncharacterized protein</fullName>
    </submittedName>
</protein>
<keyword evidence="2" id="KW-1133">Transmembrane helix</keyword>
<dbReference type="EMBL" id="VSKM01000007">
    <property type="protein sequence ID" value="TYB74183.1"/>
    <property type="molecule type" value="Genomic_DNA"/>
</dbReference>
<gene>
    <name evidence="3" type="ORF">ES676_08350</name>
</gene>
<evidence type="ECO:0000256" key="2">
    <source>
        <dbReference type="SAM" id="Phobius"/>
    </source>
</evidence>
<keyword evidence="4" id="KW-1185">Reference proteome</keyword>
<proteinExistence type="predicted"/>
<organism evidence="3 4">
    <name type="scientific">Bizionia saleffrena</name>
    <dbReference type="NCBI Taxonomy" id="291189"/>
    <lineage>
        <taxon>Bacteria</taxon>
        <taxon>Pseudomonadati</taxon>
        <taxon>Bacteroidota</taxon>
        <taxon>Flavobacteriia</taxon>
        <taxon>Flavobacteriales</taxon>
        <taxon>Flavobacteriaceae</taxon>
        <taxon>Bizionia</taxon>
    </lineage>
</organism>
<feature type="region of interest" description="Disordered" evidence="1">
    <location>
        <begin position="1"/>
        <end position="26"/>
    </location>
</feature>
<keyword evidence="2" id="KW-0812">Transmembrane</keyword>
<sequence>MSNNPNTPVNSGNNSTNGSNANNNNNNNNQSEEVDLIVFFNLIGNGIQKVINFFGSLFIGLYAFFIACIKVIFVNIKIIAIVVIVALAIGFTLDKVKDQVYYSEMFVVPNFESKYVLIENINYFNSLIKLKDTEELSQQFNITAKESEALVQFEIEAAPESKNEQLKEFGLFMKDLDSVTRSKVDYEIYLDNRDLYSAEMFLLRARTKNNKLFTKLEKGLSQSINNDYSDLKKQERDSVLRLEKENLEVSLAAIRKIKDTYLSVLEKESEKTSVSSNLGNALGLQVEKTQTKEDELLAQEIATLNKLNEIKRELVLKNTIFDKVSSFREKGIVENIWYKKYKIIVPLFALIVLGFFSALFTFYKHVIRYN</sequence>
<dbReference type="Proteomes" id="UP000323324">
    <property type="component" value="Unassembled WGS sequence"/>
</dbReference>
<feature type="transmembrane region" description="Helical" evidence="2">
    <location>
        <begin position="343"/>
        <end position="363"/>
    </location>
</feature>
<feature type="transmembrane region" description="Helical" evidence="2">
    <location>
        <begin position="50"/>
        <end position="72"/>
    </location>
</feature>
<keyword evidence="2" id="KW-0472">Membrane</keyword>
<evidence type="ECO:0000313" key="4">
    <source>
        <dbReference type="Proteomes" id="UP000323324"/>
    </source>
</evidence>
<feature type="transmembrane region" description="Helical" evidence="2">
    <location>
        <begin position="78"/>
        <end position="96"/>
    </location>
</feature>
<accession>A0A8H2LGS8</accession>
<name>A0A8H2LGS8_9FLAO</name>
<reference evidence="3 4" key="1">
    <citation type="submission" date="2019-08" db="EMBL/GenBank/DDBJ databases">
        <title>Genomes of Antarctic Bizionia species.</title>
        <authorList>
            <person name="Bowman J.P."/>
        </authorList>
    </citation>
    <scope>NUCLEOTIDE SEQUENCE [LARGE SCALE GENOMIC DNA]</scope>
    <source>
        <strain evidence="3 4">HFD</strain>
    </source>
</reference>
<dbReference type="AlphaFoldDB" id="A0A8H2LGS8"/>